<name>A0AA88WGY0_9ASTE</name>
<dbReference type="GO" id="GO:0009535">
    <property type="term" value="C:chloroplast thylakoid membrane"/>
    <property type="evidence" value="ECO:0007669"/>
    <property type="project" value="InterPro"/>
</dbReference>
<protein>
    <submittedName>
        <fullName evidence="2">Uncharacterized protein</fullName>
    </submittedName>
</protein>
<dbReference type="AlphaFoldDB" id="A0AA88WGY0"/>
<reference evidence="2" key="1">
    <citation type="submission" date="2022-12" db="EMBL/GenBank/DDBJ databases">
        <title>Draft genome assemblies for two species of Escallonia (Escalloniales).</title>
        <authorList>
            <person name="Chanderbali A."/>
            <person name="Dervinis C."/>
            <person name="Anghel I."/>
            <person name="Soltis D."/>
            <person name="Soltis P."/>
            <person name="Zapata F."/>
        </authorList>
    </citation>
    <scope>NUCLEOTIDE SEQUENCE</scope>
    <source>
        <strain evidence="2">UCBG64.0493</strain>
        <tissue evidence="2">Leaf</tissue>
    </source>
</reference>
<dbReference type="InterPro" id="IPR038931">
    <property type="entry name" value="CRR3"/>
</dbReference>
<dbReference type="Proteomes" id="UP001188597">
    <property type="component" value="Unassembled WGS sequence"/>
</dbReference>
<evidence type="ECO:0000313" key="3">
    <source>
        <dbReference type="Proteomes" id="UP001188597"/>
    </source>
</evidence>
<feature type="compositionally biased region" description="Pro residues" evidence="1">
    <location>
        <begin position="36"/>
        <end position="55"/>
    </location>
</feature>
<dbReference type="PANTHER" id="PTHR36340:SF1">
    <property type="entry name" value="NAD(P)H DEHYDROGENASE SUBUNIT CRR3, CHLOROPLASTIC-RELATED"/>
    <property type="match status" value="1"/>
</dbReference>
<dbReference type="PANTHER" id="PTHR36340">
    <property type="entry name" value="NAD(P)H DEHYDROGENASE SUBUNIT CRR3, CHLOROPLASTIC-RELATED"/>
    <property type="match status" value="1"/>
</dbReference>
<keyword evidence="3" id="KW-1185">Reference proteome</keyword>
<evidence type="ECO:0000313" key="2">
    <source>
        <dbReference type="EMBL" id="KAK3027666.1"/>
    </source>
</evidence>
<proteinExistence type="predicted"/>
<gene>
    <name evidence="2" type="ORF">RJ639_041903</name>
</gene>
<dbReference type="GO" id="GO:0009773">
    <property type="term" value="P:photosynthetic electron transport in photosystem I"/>
    <property type="evidence" value="ECO:0007669"/>
    <property type="project" value="InterPro"/>
</dbReference>
<dbReference type="EMBL" id="JAVXUP010000448">
    <property type="protein sequence ID" value="KAK3027666.1"/>
    <property type="molecule type" value="Genomic_DNA"/>
</dbReference>
<accession>A0AA88WGY0</accession>
<feature type="region of interest" description="Disordered" evidence="1">
    <location>
        <begin position="19"/>
        <end position="60"/>
    </location>
</feature>
<organism evidence="2 3">
    <name type="scientific">Escallonia herrerae</name>
    <dbReference type="NCBI Taxonomy" id="1293975"/>
    <lineage>
        <taxon>Eukaryota</taxon>
        <taxon>Viridiplantae</taxon>
        <taxon>Streptophyta</taxon>
        <taxon>Embryophyta</taxon>
        <taxon>Tracheophyta</taxon>
        <taxon>Spermatophyta</taxon>
        <taxon>Magnoliopsida</taxon>
        <taxon>eudicotyledons</taxon>
        <taxon>Gunneridae</taxon>
        <taxon>Pentapetalae</taxon>
        <taxon>asterids</taxon>
        <taxon>campanulids</taxon>
        <taxon>Escalloniales</taxon>
        <taxon>Escalloniaceae</taxon>
        <taxon>Escallonia</taxon>
    </lineage>
</organism>
<feature type="compositionally biased region" description="Polar residues" evidence="1">
    <location>
        <begin position="19"/>
        <end position="31"/>
    </location>
</feature>
<dbReference type="GO" id="GO:0010598">
    <property type="term" value="C:NAD(P)H dehydrogenase complex (plastoquinone)"/>
    <property type="evidence" value="ECO:0007669"/>
    <property type="project" value="InterPro"/>
</dbReference>
<evidence type="ECO:0000256" key="1">
    <source>
        <dbReference type="SAM" id="MobiDB-lite"/>
    </source>
</evidence>
<comment type="caution">
    <text evidence="2">The sequence shown here is derived from an EMBL/GenBank/DDBJ whole genome shotgun (WGS) entry which is preliminary data.</text>
</comment>
<sequence>MASFTCLSTTRTPILLCLANNSTSPPDNSHANHLKPPIPKTNIAPPPPPPPPPQKQPSVAEIERAIGAGIFRDRDNNRESDEKKTLFDAILSNSIGKKEGSAEKKLRETGMQSVSADYELEDLYQLPILGLTSKRHLCEK</sequence>